<sequence length="54" mass="5981">MGEINLSPFFGSNYSAVGRINLASEKAVCPSCTGVVLQFRERYPNIQLNVFARD</sequence>
<dbReference type="EMBL" id="CP081966">
    <property type="protein sequence ID" value="QZP25153.1"/>
    <property type="molecule type" value="Genomic_DNA"/>
</dbReference>
<reference evidence="1 2" key="1">
    <citation type="submission" date="2021-08" db="EMBL/GenBank/DDBJ databases">
        <title>Bactericidal Effect of Pseudomonas oryziphila sp. nov., a novel Pseudomonas Species Against Xanthomonas oryzae Reduces Disease Severity of Bacterial Leaf Streak of Rice.</title>
        <authorList>
            <person name="Yang R."/>
            <person name="Li S."/>
            <person name="Li Y."/>
            <person name="Yan Y."/>
            <person name="Fang Y."/>
            <person name="Zou L."/>
            <person name="Chen G."/>
        </authorList>
    </citation>
    <scope>NUCLEOTIDE SEQUENCE [LARGE SCALE GENOMIC DNA]</scope>
    <source>
        <strain evidence="1 2">DSM 17497</strain>
    </source>
</reference>
<protein>
    <recommendedName>
        <fullName evidence="3">LysR family transcriptional regulator</fullName>
    </recommendedName>
</protein>
<dbReference type="InterPro" id="IPR032721">
    <property type="entry name" value="Toxin-deaminase"/>
</dbReference>
<keyword evidence="2" id="KW-1185">Reference proteome</keyword>
<gene>
    <name evidence="1" type="ORF">K5H97_20305</name>
</gene>
<proteinExistence type="predicted"/>
<evidence type="ECO:0000313" key="2">
    <source>
        <dbReference type="Proteomes" id="UP000825591"/>
    </source>
</evidence>
<dbReference type="RefSeq" id="WP_158216132.1">
    <property type="nucleotide sequence ID" value="NZ_BQIL01000014.1"/>
</dbReference>
<evidence type="ECO:0008006" key="3">
    <source>
        <dbReference type="Google" id="ProtNLM"/>
    </source>
</evidence>
<dbReference type="Proteomes" id="UP000825591">
    <property type="component" value="Chromosome"/>
</dbReference>
<name>A0ABX9AXL0_9PSED</name>
<evidence type="ECO:0000313" key="1">
    <source>
        <dbReference type="EMBL" id="QZP25153.1"/>
    </source>
</evidence>
<accession>A0ABX9AXL0</accession>
<organism evidence="1 2">
    <name type="scientific">Pseudomonas mosselii</name>
    <dbReference type="NCBI Taxonomy" id="78327"/>
    <lineage>
        <taxon>Bacteria</taxon>
        <taxon>Pseudomonadati</taxon>
        <taxon>Pseudomonadota</taxon>
        <taxon>Gammaproteobacteria</taxon>
        <taxon>Pseudomonadales</taxon>
        <taxon>Pseudomonadaceae</taxon>
        <taxon>Pseudomonas</taxon>
    </lineage>
</organism>
<dbReference type="Pfam" id="PF14424">
    <property type="entry name" value="Toxin-deaminase"/>
    <property type="match status" value="1"/>
</dbReference>